<protein>
    <submittedName>
        <fullName evidence="2">Molecular chaperone</fullName>
    </submittedName>
</protein>
<dbReference type="InterPro" id="IPR050289">
    <property type="entry name" value="TorD/DmsD_chaperones"/>
</dbReference>
<dbReference type="EMBL" id="BRLH01000001">
    <property type="protein sequence ID" value="GKX54897.1"/>
    <property type="molecule type" value="Genomic_DNA"/>
</dbReference>
<keyword evidence="3" id="KW-1185">Reference proteome</keyword>
<evidence type="ECO:0000313" key="2">
    <source>
        <dbReference type="EMBL" id="GKX54897.1"/>
    </source>
</evidence>
<reference evidence="2" key="1">
    <citation type="submission" date="2022-06" db="EMBL/GenBank/DDBJ databases">
        <title>Draft genome sequences of Leminorella grimontii str. JCM5902.</title>
        <authorList>
            <person name="Wakabayashi Y."/>
            <person name="Kojima K."/>
        </authorList>
    </citation>
    <scope>NUCLEOTIDE SEQUENCE</scope>
    <source>
        <strain evidence="2">JCM 5902</strain>
    </source>
</reference>
<name>A0AAV5N2K0_9GAMM</name>
<dbReference type="PANTHER" id="PTHR34227:SF12">
    <property type="entry name" value="CHAPERONE PROTEIN YCDY"/>
    <property type="match status" value="1"/>
</dbReference>
<organism evidence="2 3">
    <name type="scientific">Leminorella grimontii</name>
    <dbReference type="NCBI Taxonomy" id="82981"/>
    <lineage>
        <taxon>Bacteria</taxon>
        <taxon>Pseudomonadati</taxon>
        <taxon>Pseudomonadota</taxon>
        <taxon>Gammaproteobacteria</taxon>
        <taxon>Enterobacterales</taxon>
        <taxon>Budviciaceae</taxon>
        <taxon>Leminorella</taxon>
    </lineage>
</organism>
<dbReference type="RefSeq" id="WP_027273412.1">
    <property type="nucleotide sequence ID" value="NZ_BRLH01000001.1"/>
</dbReference>
<comment type="caution">
    <text evidence="2">The sequence shown here is derived from an EMBL/GenBank/DDBJ whole genome shotgun (WGS) entry which is preliminary data.</text>
</comment>
<dbReference type="AlphaFoldDB" id="A0AAV5N2K0"/>
<dbReference type="InterPro" id="IPR026269">
    <property type="entry name" value="DmsD-type"/>
</dbReference>
<proteinExistence type="predicted"/>
<evidence type="ECO:0000256" key="1">
    <source>
        <dbReference type="ARBA" id="ARBA00023186"/>
    </source>
</evidence>
<keyword evidence="1" id="KW-0143">Chaperone</keyword>
<sequence length="186" mass="20340">MNEFSIVCRILGSLFSRSPDDTVLDPLFGLLGEGKLKQHWPLEQDELLERMGNDTDRQKLAADYQAMFGEGGSVSPYASDYEGPSEAQARAFLTERGVPLSASAANGFGQLLLAASWIEDNAAEADEVQAQLALFDDYLLPWCGRFLGKVEAHATTAFYRALASLAREALQAMRDELTEAEDGEAQ</sequence>
<dbReference type="Proteomes" id="UP001058124">
    <property type="component" value="Unassembled WGS sequence"/>
</dbReference>
<dbReference type="Pfam" id="PF02613">
    <property type="entry name" value="Nitrate_red_del"/>
    <property type="match status" value="1"/>
</dbReference>
<accession>A0AAV5N2K0</accession>
<dbReference type="PANTHER" id="PTHR34227">
    <property type="entry name" value="CHAPERONE PROTEIN YCDY"/>
    <property type="match status" value="1"/>
</dbReference>
<dbReference type="SUPFAM" id="SSF89155">
    <property type="entry name" value="TorD-like"/>
    <property type="match status" value="1"/>
</dbReference>
<evidence type="ECO:0000313" key="3">
    <source>
        <dbReference type="Proteomes" id="UP001058124"/>
    </source>
</evidence>
<dbReference type="InterPro" id="IPR036411">
    <property type="entry name" value="TorD-like_sf"/>
</dbReference>
<dbReference type="Gene3D" id="1.10.3480.10">
    <property type="entry name" value="TorD-like"/>
    <property type="match status" value="1"/>
</dbReference>
<dbReference type="PIRSF" id="PIRSF004690">
    <property type="entry name" value="DmsD"/>
    <property type="match status" value="1"/>
</dbReference>
<dbReference type="InterPro" id="IPR020945">
    <property type="entry name" value="DMSO/NO3_reduct_chaperone"/>
</dbReference>
<gene>
    <name evidence="2" type="ORF">SOASR030_10090</name>
</gene>